<evidence type="ECO:0000313" key="1">
    <source>
        <dbReference type="EMBL" id="PON68103.1"/>
    </source>
</evidence>
<accession>A0A2P5D481</accession>
<name>A0A2P5D481_PARAD</name>
<keyword evidence="2" id="KW-1185">Reference proteome</keyword>
<dbReference type="AlphaFoldDB" id="A0A2P5D481"/>
<dbReference type="EMBL" id="JXTB01000066">
    <property type="protein sequence ID" value="PON68103.1"/>
    <property type="molecule type" value="Genomic_DNA"/>
</dbReference>
<reference evidence="2" key="1">
    <citation type="submission" date="2016-06" db="EMBL/GenBank/DDBJ databases">
        <title>Parallel loss of symbiosis genes in relatives of nitrogen-fixing non-legume Parasponia.</title>
        <authorList>
            <person name="Van Velzen R."/>
            <person name="Holmer R."/>
            <person name="Bu F."/>
            <person name="Rutten L."/>
            <person name="Van Zeijl A."/>
            <person name="Liu W."/>
            <person name="Santuari L."/>
            <person name="Cao Q."/>
            <person name="Sharma T."/>
            <person name="Shen D."/>
            <person name="Roswanjaya Y."/>
            <person name="Wardhani T."/>
            <person name="Kalhor M.S."/>
            <person name="Jansen J."/>
            <person name="Van den Hoogen J."/>
            <person name="Gungor B."/>
            <person name="Hartog M."/>
            <person name="Hontelez J."/>
            <person name="Verver J."/>
            <person name="Yang W.-C."/>
            <person name="Schijlen E."/>
            <person name="Repin R."/>
            <person name="Schilthuizen M."/>
            <person name="Schranz E."/>
            <person name="Heidstra R."/>
            <person name="Miyata K."/>
            <person name="Fedorova E."/>
            <person name="Kohlen W."/>
            <person name="Bisseling T."/>
            <person name="Smit S."/>
            <person name="Geurts R."/>
        </authorList>
    </citation>
    <scope>NUCLEOTIDE SEQUENCE [LARGE SCALE GENOMIC DNA]</scope>
    <source>
        <strain evidence="2">cv. WU1-14</strain>
    </source>
</reference>
<organism evidence="1 2">
    <name type="scientific">Parasponia andersonii</name>
    <name type="common">Sponia andersonii</name>
    <dbReference type="NCBI Taxonomy" id="3476"/>
    <lineage>
        <taxon>Eukaryota</taxon>
        <taxon>Viridiplantae</taxon>
        <taxon>Streptophyta</taxon>
        <taxon>Embryophyta</taxon>
        <taxon>Tracheophyta</taxon>
        <taxon>Spermatophyta</taxon>
        <taxon>Magnoliopsida</taxon>
        <taxon>eudicotyledons</taxon>
        <taxon>Gunneridae</taxon>
        <taxon>Pentapetalae</taxon>
        <taxon>rosids</taxon>
        <taxon>fabids</taxon>
        <taxon>Rosales</taxon>
        <taxon>Cannabaceae</taxon>
        <taxon>Parasponia</taxon>
    </lineage>
</organism>
<sequence length="65" mass="7481">RLAESQTSWTEKVKAVKGERTEEIKRKLAVKSKCHVDLNMCHAHALTRMVFLLSSVMTLTKPTRR</sequence>
<feature type="non-terminal residue" evidence="1">
    <location>
        <position position="1"/>
    </location>
</feature>
<dbReference type="Proteomes" id="UP000237105">
    <property type="component" value="Unassembled WGS sequence"/>
</dbReference>
<comment type="caution">
    <text evidence="1">The sequence shown here is derived from an EMBL/GenBank/DDBJ whole genome shotgun (WGS) entry which is preliminary data.</text>
</comment>
<protein>
    <submittedName>
        <fullName evidence="1">Uncharacterized protein</fullName>
    </submittedName>
</protein>
<gene>
    <name evidence="1" type="ORF">PanWU01x14_099070</name>
</gene>
<proteinExistence type="predicted"/>
<evidence type="ECO:0000313" key="2">
    <source>
        <dbReference type="Proteomes" id="UP000237105"/>
    </source>
</evidence>